<sequence length="150" mass="17296">MLQKIILGIAIFLIVMLGLTFGEAIFHYISSYLGFLFHDFIELMQEVQRYLTVHWGKALIALIITVPLVIWISKNKKDEMSKPNSHRKIAIVLAIFLGWLGVHRFYLGQIGMGLLFLVLFAIWSPLAYFLALIDTLRYAFMGDDEFKLAR</sequence>
<protein>
    <recommendedName>
        <fullName evidence="6">TM2 domain-containing protein</fullName>
    </recommendedName>
</protein>
<reference evidence="7 8" key="1">
    <citation type="submission" date="2018-05" db="EMBL/GenBank/DDBJ databases">
        <title>Genome Sequence of an Efficient Indole-Degrading Bacterium, Alcaligenes sp.YBY.</title>
        <authorList>
            <person name="Yang B."/>
        </authorList>
    </citation>
    <scope>NUCLEOTIDE SEQUENCE [LARGE SCALE GENOMIC DNA]</scope>
    <source>
        <strain evidence="7 8">YBY</strain>
    </source>
</reference>
<dbReference type="Pfam" id="PF05154">
    <property type="entry name" value="TM2"/>
    <property type="match status" value="1"/>
</dbReference>
<evidence type="ECO:0000313" key="7">
    <source>
        <dbReference type="EMBL" id="PWE12950.1"/>
    </source>
</evidence>
<evidence type="ECO:0000256" key="5">
    <source>
        <dbReference type="SAM" id="Phobius"/>
    </source>
</evidence>
<dbReference type="RefSeq" id="WP_109089374.1">
    <property type="nucleotide sequence ID" value="NZ_QEXO01000004.1"/>
</dbReference>
<evidence type="ECO:0000259" key="6">
    <source>
        <dbReference type="Pfam" id="PF05154"/>
    </source>
</evidence>
<evidence type="ECO:0000256" key="3">
    <source>
        <dbReference type="ARBA" id="ARBA00022989"/>
    </source>
</evidence>
<comment type="subcellular location">
    <subcellularLocation>
        <location evidence="1">Membrane</location>
        <topology evidence="1">Multi-pass membrane protein</topology>
    </subcellularLocation>
</comment>
<feature type="transmembrane region" description="Helical" evidence="5">
    <location>
        <begin position="113"/>
        <end position="133"/>
    </location>
</feature>
<evidence type="ECO:0000256" key="2">
    <source>
        <dbReference type="ARBA" id="ARBA00022692"/>
    </source>
</evidence>
<keyword evidence="2 5" id="KW-0812">Transmembrane</keyword>
<accession>A0A2U2BG15</accession>
<feature type="domain" description="TM2" evidence="6">
    <location>
        <begin position="87"/>
        <end position="134"/>
    </location>
</feature>
<organism evidence="7 8">
    <name type="scientific">Alcaligenes faecalis</name>
    <dbReference type="NCBI Taxonomy" id="511"/>
    <lineage>
        <taxon>Bacteria</taxon>
        <taxon>Pseudomonadati</taxon>
        <taxon>Pseudomonadota</taxon>
        <taxon>Betaproteobacteria</taxon>
        <taxon>Burkholderiales</taxon>
        <taxon>Alcaligenaceae</taxon>
        <taxon>Alcaligenes</taxon>
    </lineage>
</organism>
<dbReference type="GO" id="GO:0016020">
    <property type="term" value="C:membrane"/>
    <property type="evidence" value="ECO:0007669"/>
    <property type="project" value="UniProtKB-SubCell"/>
</dbReference>
<keyword evidence="3 5" id="KW-1133">Transmembrane helix</keyword>
<feature type="transmembrane region" description="Helical" evidence="5">
    <location>
        <begin position="7"/>
        <end position="30"/>
    </location>
</feature>
<dbReference type="EMBL" id="QEXO01000004">
    <property type="protein sequence ID" value="PWE12950.1"/>
    <property type="molecule type" value="Genomic_DNA"/>
</dbReference>
<dbReference type="STRING" id="511.UZ73_15375"/>
<proteinExistence type="predicted"/>
<dbReference type="InterPro" id="IPR007829">
    <property type="entry name" value="TM2"/>
</dbReference>
<gene>
    <name evidence="7" type="ORF">DF183_14000</name>
</gene>
<reference evidence="7 8" key="2">
    <citation type="submission" date="2018-05" db="EMBL/GenBank/DDBJ databases">
        <authorList>
            <person name="Lanie J.A."/>
            <person name="Ng W.-L."/>
            <person name="Kazmierczak K.M."/>
            <person name="Andrzejewski T.M."/>
            <person name="Davidsen T.M."/>
            <person name="Wayne K.J."/>
            <person name="Tettelin H."/>
            <person name="Glass J.I."/>
            <person name="Rusch D."/>
            <person name="Podicherti R."/>
            <person name="Tsui H.-C.T."/>
            <person name="Winkler M.E."/>
        </authorList>
    </citation>
    <scope>NUCLEOTIDE SEQUENCE [LARGE SCALE GENOMIC DNA]</scope>
    <source>
        <strain evidence="7 8">YBY</strain>
    </source>
</reference>
<evidence type="ECO:0000256" key="1">
    <source>
        <dbReference type="ARBA" id="ARBA00004141"/>
    </source>
</evidence>
<comment type="caution">
    <text evidence="7">The sequence shown here is derived from an EMBL/GenBank/DDBJ whole genome shotgun (WGS) entry which is preliminary data.</text>
</comment>
<dbReference type="AlphaFoldDB" id="A0A2U2BG15"/>
<keyword evidence="4 5" id="KW-0472">Membrane</keyword>
<feature type="transmembrane region" description="Helical" evidence="5">
    <location>
        <begin position="50"/>
        <end position="73"/>
    </location>
</feature>
<evidence type="ECO:0000313" key="8">
    <source>
        <dbReference type="Proteomes" id="UP000245216"/>
    </source>
</evidence>
<name>A0A2U2BG15_ALCFA</name>
<feature type="transmembrane region" description="Helical" evidence="5">
    <location>
        <begin position="89"/>
        <end position="107"/>
    </location>
</feature>
<evidence type="ECO:0000256" key="4">
    <source>
        <dbReference type="ARBA" id="ARBA00023136"/>
    </source>
</evidence>
<dbReference type="Proteomes" id="UP000245216">
    <property type="component" value="Unassembled WGS sequence"/>
</dbReference>